<evidence type="ECO:0000313" key="9">
    <source>
        <dbReference type="Proteomes" id="UP000825935"/>
    </source>
</evidence>
<dbReference type="GO" id="GO:0005789">
    <property type="term" value="C:endoplasmic reticulum membrane"/>
    <property type="evidence" value="ECO:0007669"/>
    <property type="project" value="UniProtKB-SubCell"/>
</dbReference>
<evidence type="ECO:0000256" key="2">
    <source>
        <dbReference type="ARBA" id="ARBA00022692"/>
    </source>
</evidence>
<dbReference type="PROSITE" id="PS50845">
    <property type="entry name" value="RETICULON"/>
    <property type="match status" value="1"/>
</dbReference>
<evidence type="ECO:0000256" key="3">
    <source>
        <dbReference type="ARBA" id="ARBA00022824"/>
    </source>
</evidence>
<evidence type="ECO:0000256" key="1">
    <source>
        <dbReference type="ARBA" id="ARBA00004477"/>
    </source>
</evidence>
<reference evidence="8" key="1">
    <citation type="submission" date="2021-08" db="EMBL/GenBank/DDBJ databases">
        <title>WGS assembly of Ceratopteris richardii.</title>
        <authorList>
            <person name="Marchant D.B."/>
            <person name="Chen G."/>
            <person name="Jenkins J."/>
            <person name="Shu S."/>
            <person name="Leebens-Mack J."/>
            <person name="Grimwood J."/>
            <person name="Schmutz J."/>
            <person name="Soltis P."/>
            <person name="Soltis D."/>
            <person name="Chen Z.-H."/>
        </authorList>
    </citation>
    <scope>NUCLEOTIDE SEQUENCE</scope>
    <source>
        <strain evidence="8">Whitten #5841</strain>
        <tissue evidence="8">Leaf</tissue>
    </source>
</reference>
<comment type="caution">
    <text evidence="8">The sequence shown here is derived from an EMBL/GenBank/DDBJ whole genome shotgun (WGS) entry which is preliminary data.</text>
</comment>
<dbReference type="InterPro" id="IPR045064">
    <property type="entry name" value="Reticulon-like"/>
</dbReference>
<evidence type="ECO:0000256" key="4">
    <source>
        <dbReference type="ARBA" id="ARBA00022989"/>
    </source>
</evidence>
<keyword evidence="2 6" id="KW-0812">Transmembrane</keyword>
<protein>
    <recommendedName>
        <fullName evidence="6">Reticulon-like protein</fullName>
    </recommendedName>
</protein>
<feature type="transmembrane region" description="Helical" evidence="6">
    <location>
        <begin position="72"/>
        <end position="88"/>
    </location>
</feature>
<keyword evidence="4 6" id="KW-1133">Transmembrane helix</keyword>
<dbReference type="Proteomes" id="UP000825935">
    <property type="component" value="Chromosome 5"/>
</dbReference>
<comment type="subcellular location">
    <subcellularLocation>
        <location evidence="1 6">Endoplasmic reticulum membrane</location>
        <topology evidence="1 6">Multi-pass membrane protein</topology>
    </subcellularLocation>
</comment>
<keyword evidence="5 6" id="KW-0472">Membrane</keyword>
<evidence type="ECO:0000259" key="7">
    <source>
        <dbReference type="PROSITE" id="PS50845"/>
    </source>
</evidence>
<dbReference type="EMBL" id="CM035410">
    <property type="protein sequence ID" value="KAH7437516.1"/>
    <property type="molecule type" value="Genomic_DNA"/>
</dbReference>
<proteinExistence type="predicted"/>
<dbReference type="OrthoDB" id="567788at2759"/>
<dbReference type="Pfam" id="PF02453">
    <property type="entry name" value="Reticulon"/>
    <property type="match status" value="1"/>
</dbReference>
<keyword evidence="9" id="KW-1185">Reference proteome</keyword>
<sequence length="248" mass="27373">MPSSEGSDVSGVEYLGDAVAEKLRDFPGSSPSESVDKPSHPVKKRLFDRERSLHEIFGGGKAADSLLWRNKYLAGGVLVGATVLYFVLEHSGYTLLSIISKLLLVALAVLFIWSNAAEFLNRSPPPLPDLYISDKVASSLALALREPINNALAAARDLALGKDFKLFLKVMGVLWGLSIVGGWFHFLTLVYLVIVVAHTIPAVYDTYEDQIELYLKQGYTVAQNHYKKADETVFSKIHSMFPKLKKSD</sequence>
<evidence type="ECO:0000256" key="6">
    <source>
        <dbReference type="RuleBase" id="RU363132"/>
    </source>
</evidence>
<dbReference type="InterPro" id="IPR003388">
    <property type="entry name" value="Reticulon"/>
</dbReference>
<feature type="transmembrane region" description="Helical" evidence="6">
    <location>
        <begin position="166"/>
        <end position="184"/>
    </location>
</feature>
<evidence type="ECO:0000256" key="5">
    <source>
        <dbReference type="ARBA" id="ARBA00023136"/>
    </source>
</evidence>
<name>A0A8T2UMZ8_CERRI</name>
<accession>A0A8T2UMZ8</accession>
<dbReference type="AlphaFoldDB" id="A0A8T2UMZ8"/>
<dbReference type="EMBL" id="CM035410">
    <property type="protein sequence ID" value="KAH7437517.1"/>
    <property type="molecule type" value="Genomic_DNA"/>
</dbReference>
<gene>
    <name evidence="8" type="ORF">KP509_05G075900</name>
</gene>
<keyword evidence="3 6" id="KW-0256">Endoplasmic reticulum</keyword>
<evidence type="ECO:0000313" key="8">
    <source>
        <dbReference type="EMBL" id="KAH7437517.1"/>
    </source>
</evidence>
<organism evidence="8 9">
    <name type="scientific">Ceratopteris richardii</name>
    <name type="common">Triangle waterfern</name>
    <dbReference type="NCBI Taxonomy" id="49495"/>
    <lineage>
        <taxon>Eukaryota</taxon>
        <taxon>Viridiplantae</taxon>
        <taxon>Streptophyta</taxon>
        <taxon>Embryophyta</taxon>
        <taxon>Tracheophyta</taxon>
        <taxon>Polypodiopsida</taxon>
        <taxon>Polypodiidae</taxon>
        <taxon>Polypodiales</taxon>
        <taxon>Pteridineae</taxon>
        <taxon>Pteridaceae</taxon>
        <taxon>Parkerioideae</taxon>
        <taxon>Ceratopteris</taxon>
    </lineage>
</organism>
<dbReference type="GO" id="GO:0009617">
    <property type="term" value="P:response to bacterium"/>
    <property type="evidence" value="ECO:0007669"/>
    <property type="project" value="InterPro"/>
</dbReference>
<dbReference type="PANTHER" id="PTHR10994:SF193">
    <property type="entry name" value="RETICULON-LIKE PROTEIN"/>
    <property type="match status" value="1"/>
</dbReference>
<dbReference type="PANTHER" id="PTHR10994">
    <property type="entry name" value="RETICULON"/>
    <property type="match status" value="1"/>
</dbReference>
<feature type="domain" description="Reticulon" evidence="7">
    <location>
        <begin position="62"/>
        <end position="248"/>
    </location>
</feature>
<feature type="transmembrane region" description="Helical" evidence="6">
    <location>
        <begin position="94"/>
        <end position="113"/>
    </location>
</feature>